<keyword evidence="7" id="KW-0677">Repeat</keyword>
<dbReference type="Proteomes" id="UP001266305">
    <property type="component" value="Unassembled WGS sequence"/>
</dbReference>
<feature type="domain" description="PDZ" evidence="13">
    <location>
        <begin position="152"/>
        <end position="232"/>
    </location>
</feature>
<evidence type="ECO:0000259" key="13">
    <source>
        <dbReference type="PROSITE" id="PS50106"/>
    </source>
</evidence>
<dbReference type="EMBL" id="JASSZA010000001">
    <property type="protein sequence ID" value="KAK2119383.1"/>
    <property type="molecule type" value="Genomic_DNA"/>
</dbReference>
<dbReference type="Pfam" id="PF09007">
    <property type="entry name" value="EBP50_C"/>
    <property type="match status" value="1"/>
</dbReference>
<evidence type="ECO:0000256" key="3">
    <source>
        <dbReference type="ARBA" id="ARBA00004466"/>
    </source>
</evidence>
<evidence type="ECO:0000256" key="4">
    <source>
        <dbReference type="ARBA" id="ARBA00004486"/>
    </source>
</evidence>
<dbReference type="Gene3D" id="2.30.42.10">
    <property type="match status" value="2"/>
</dbReference>
<gene>
    <name evidence="14" type="ORF">P7K49_000769</name>
</gene>
<proteinExistence type="predicted"/>
<feature type="region of interest" description="Disordered" evidence="12">
    <location>
        <begin position="266"/>
        <end position="318"/>
    </location>
</feature>
<dbReference type="Pfam" id="PF17820">
    <property type="entry name" value="PDZ_6"/>
    <property type="match status" value="1"/>
</dbReference>
<keyword evidence="15" id="KW-1185">Reference proteome</keyword>
<dbReference type="InterPro" id="IPR015098">
    <property type="entry name" value="EBP50_C"/>
</dbReference>
<evidence type="ECO:0000313" key="14">
    <source>
        <dbReference type="EMBL" id="KAK2119383.1"/>
    </source>
</evidence>
<dbReference type="InterPro" id="IPR041489">
    <property type="entry name" value="PDZ_6"/>
</dbReference>
<feature type="compositionally biased region" description="Basic and acidic residues" evidence="12">
    <location>
        <begin position="137"/>
        <end position="149"/>
    </location>
</feature>
<feature type="compositionally biased region" description="Low complexity" evidence="12">
    <location>
        <begin position="113"/>
        <end position="133"/>
    </location>
</feature>
<dbReference type="Pfam" id="PF00595">
    <property type="entry name" value="PDZ"/>
    <property type="match status" value="1"/>
</dbReference>
<feature type="compositionally biased region" description="Low complexity" evidence="12">
    <location>
        <begin position="1"/>
        <end position="16"/>
    </location>
</feature>
<evidence type="ECO:0000256" key="1">
    <source>
        <dbReference type="ARBA" id="ARBA00004105"/>
    </source>
</evidence>
<evidence type="ECO:0000256" key="11">
    <source>
        <dbReference type="ARBA" id="ARBA00033293"/>
    </source>
</evidence>
<feature type="compositionally biased region" description="Polar residues" evidence="12">
    <location>
        <begin position="286"/>
        <end position="304"/>
    </location>
</feature>
<reference evidence="14 15" key="1">
    <citation type="submission" date="2023-05" db="EMBL/GenBank/DDBJ databases">
        <title>B98-5 Cell Line De Novo Hybrid Assembly: An Optical Mapping Approach.</title>
        <authorList>
            <person name="Kananen K."/>
            <person name="Auerbach J.A."/>
            <person name="Kautto E."/>
            <person name="Blachly J.S."/>
        </authorList>
    </citation>
    <scope>NUCLEOTIDE SEQUENCE [LARGE SCALE GENOMIC DNA]</scope>
    <source>
        <strain evidence="14">B95-8</strain>
        <tissue evidence="14">Cell line</tissue>
    </source>
</reference>
<evidence type="ECO:0000256" key="6">
    <source>
        <dbReference type="ARBA" id="ARBA00022475"/>
    </source>
</evidence>
<evidence type="ECO:0000256" key="9">
    <source>
        <dbReference type="ARBA" id="ARBA00032825"/>
    </source>
</evidence>
<dbReference type="PANTHER" id="PTHR14191">
    <property type="entry name" value="PDZ DOMAIN CONTAINING PROTEIN"/>
    <property type="match status" value="1"/>
</dbReference>
<comment type="caution">
    <text evidence="14">The sequence shown here is derived from an EMBL/GenBank/DDBJ whole genome shotgun (WGS) entry which is preliminary data.</text>
</comment>
<dbReference type="CDD" id="cd06768">
    <property type="entry name" value="PDZ_NHERF-like"/>
    <property type="match status" value="2"/>
</dbReference>
<keyword evidence="6" id="KW-1003">Cell membrane</keyword>
<dbReference type="InterPro" id="IPR051067">
    <property type="entry name" value="NHER"/>
</dbReference>
<feature type="compositionally biased region" description="Basic and acidic residues" evidence="12">
    <location>
        <begin position="18"/>
        <end position="31"/>
    </location>
</feature>
<sequence length="478" mass="51775">MSADAAAGGAPALLPGEGSERLRLPPARREGQGGQYIRLVEPGSPAEKVGLLAGDRLVEVNGENVEKETHQQVGSRIRAALNVVRLLVVDPETDEQLQKLGVQVREELLRTQEAPGQAESPAAAEAQGASNENEPSEANKSHPEQRELRPRLCTMKKGPNGYGFNLHSDKSKPGQFIRSVDADSPAEASGLRAQDRIVEVNRVCMEGKQHGDVVSAIRAGGDETKLLVVDRETDEFFKKCKVTPSQEHLNGPLPEPFTNGEIQKENSRKALAEAALESPRPALVRTASSDTSQELNSQDSSPKQDSTAPSSTSSSDPILDFNISLAVAKERAHQKRSSKRAPQMDWSKKNELFSNFRAPAASHPVTGRAKPAFHSTFFLLPSYSPEPTYKSAPTSPFLTNDFSRELCSSLTLGKVNVFLSPNQKADSASLLLTECLILPGVPLPPSLGHHWDLHQARIMGPGERAPFLPPPCDNWVQG</sequence>
<comment type="subcellular location">
    <subcellularLocation>
        <location evidence="2">Apical cell membrane</location>
    </subcellularLocation>
    <subcellularLocation>
        <location evidence="4">Cell projection</location>
        <location evidence="4">Filopodium</location>
    </subcellularLocation>
    <subcellularLocation>
        <location evidence="1">Cell projection</location>
        <location evidence="1">Microvillus</location>
    </subcellularLocation>
    <subcellularLocation>
        <location evidence="3">Cell projection</location>
        <location evidence="3">Ruffle</location>
    </subcellularLocation>
</comment>
<dbReference type="SUPFAM" id="SSF50156">
    <property type="entry name" value="PDZ domain-like"/>
    <property type="match status" value="2"/>
</dbReference>
<dbReference type="InterPro" id="IPR036034">
    <property type="entry name" value="PDZ_sf"/>
</dbReference>
<protein>
    <recommendedName>
        <fullName evidence="5">Na(+)/H(+) exchange regulatory cofactor NHE-RF1</fullName>
    </recommendedName>
    <alternativeName>
        <fullName evidence="10">Ezrin-radixin-moesin-binding phosphoprotein 50</fullName>
    </alternativeName>
    <alternativeName>
        <fullName evidence="9">Regulatory cofactor of Na(+)/H(+) exchanger</fullName>
    </alternativeName>
    <alternativeName>
        <fullName evidence="8">Sodium-hydrogen exchanger regulatory factor 1</fullName>
    </alternativeName>
    <alternativeName>
        <fullName evidence="11">Solute carrier family 9 isoform A3 regulatory factor 1</fullName>
    </alternativeName>
</protein>
<feature type="region of interest" description="Disordered" evidence="12">
    <location>
        <begin position="111"/>
        <end position="149"/>
    </location>
</feature>
<organism evidence="14 15">
    <name type="scientific">Saguinus oedipus</name>
    <name type="common">Cotton-top tamarin</name>
    <name type="synonym">Oedipomidas oedipus</name>
    <dbReference type="NCBI Taxonomy" id="9490"/>
    <lineage>
        <taxon>Eukaryota</taxon>
        <taxon>Metazoa</taxon>
        <taxon>Chordata</taxon>
        <taxon>Craniata</taxon>
        <taxon>Vertebrata</taxon>
        <taxon>Euteleostomi</taxon>
        <taxon>Mammalia</taxon>
        <taxon>Eutheria</taxon>
        <taxon>Euarchontoglires</taxon>
        <taxon>Primates</taxon>
        <taxon>Haplorrhini</taxon>
        <taxon>Platyrrhini</taxon>
        <taxon>Cebidae</taxon>
        <taxon>Callitrichinae</taxon>
        <taxon>Saguinus</taxon>
    </lineage>
</organism>
<evidence type="ECO:0000313" key="15">
    <source>
        <dbReference type="Proteomes" id="UP001266305"/>
    </source>
</evidence>
<dbReference type="PROSITE" id="PS50106">
    <property type="entry name" value="PDZ"/>
    <property type="match status" value="2"/>
</dbReference>
<feature type="compositionally biased region" description="Low complexity" evidence="12">
    <location>
        <begin position="305"/>
        <end position="317"/>
    </location>
</feature>
<evidence type="ECO:0000256" key="8">
    <source>
        <dbReference type="ARBA" id="ARBA00030310"/>
    </source>
</evidence>
<feature type="region of interest" description="Disordered" evidence="12">
    <location>
        <begin position="1"/>
        <end position="35"/>
    </location>
</feature>
<dbReference type="SMART" id="SM00228">
    <property type="entry name" value="PDZ"/>
    <property type="match status" value="2"/>
</dbReference>
<dbReference type="InterPro" id="IPR001478">
    <property type="entry name" value="PDZ"/>
</dbReference>
<accession>A0ABQ9WCL0</accession>
<feature type="domain" description="PDZ" evidence="13">
    <location>
        <begin position="34"/>
        <end position="92"/>
    </location>
</feature>
<dbReference type="PANTHER" id="PTHR14191:SF7">
    <property type="entry name" value="NA(+)_H(+) EXCHANGE REGULATORY COFACTOR NHE-RF1"/>
    <property type="match status" value="1"/>
</dbReference>
<evidence type="ECO:0000256" key="12">
    <source>
        <dbReference type="SAM" id="MobiDB-lite"/>
    </source>
</evidence>
<evidence type="ECO:0000256" key="5">
    <source>
        <dbReference type="ARBA" id="ARBA00016876"/>
    </source>
</evidence>
<keyword evidence="6" id="KW-0472">Membrane</keyword>
<evidence type="ECO:0000256" key="10">
    <source>
        <dbReference type="ARBA" id="ARBA00032844"/>
    </source>
</evidence>
<name>A0ABQ9WCL0_SAGOE</name>
<evidence type="ECO:0000256" key="2">
    <source>
        <dbReference type="ARBA" id="ARBA00004221"/>
    </source>
</evidence>
<evidence type="ECO:0000256" key="7">
    <source>
        <dbReference type="ARBA" id="ARBA00022737"/>
    </source>
</evidence>